<feature type="region of interest" description="Disordered" evidence="13">
    <location>
        <begin position="170"/>
        <end position="190"/>
    </location>
</feature>
<keyword evidence="6" id="KW-0808">Transferase</keyword>
<comment type="pathway">
    <text evidence="3">Protein modification; protein glycosylation.</text>
</comment>
<dbReference type="EC" id="2.5.1.87" evidence="5"/>
<evidence type="ECO:0000256" key="2">
    <source>
        <dbReference type="ARBA" id="ARBA00004586"/>
    </source>
</evidence>
<sequence length="323" mass="36216">MSVLAKVLQLVLRVLLHSFHLISLLAASWHRLFSTPPLPLQVTRRRIPRHLAVLLVLDSPHEPVLIHESLLEIASRTVGWCRSVGIEKLTLYDSEGVLMDCVDQISQRASAADEPNGYESSSGSEIEYPLTPPLSDCSDSRPLSPEDRFQKNTSVITVCLPEVIRKKTSRYGLKKRHSERKKSDASKPPLTLCIASRQSSKPTIAAAATSLARSRARAPEQPELTVQALGTVIEGPHYPTDPDFMIVHHLRPSDGLPLPLELHGFPPWQIRLTEIYHCCKQRPTLEWLNLRSQKPGNAPELLTEIDFRAALDEYARAEMRFGK</sequence>
<evidence type="ECO:0000256" key="1">
    <source>
        <dbReference type="ARBA" id="ARBA00001946"/>
    </source>
</evidence>
<organism evidence="14 15">
    <name type="scientific">Mycena albidolilacea</name>
    <dbReference type="NCBI Taxonomy" id="1033008"/>
    <lineage>
        <taxon>Eukaryota</taxon>
        <taxon>Fungi</taxon>
        <taxon>Dikarya</taxon>
        <taxon>Basidiomycota</taxon>
        <taxon>Agaricomycotina</taxon>
        <taxon>Agaricomycetes</taxon>
        <taxon>Agaricomycetidae</taxon>
        <taxon>Agaricales</taxon>
        <taxon>Marasmiineae</taxon>
        <taxon>Mycenaceae</taxon>
        <taxon>Mycena</taxon>
    </lineage>
</organism>
<evidence type="ECO:0000256" key="10">
    <source>
        <dbReference type="ARBA" id="ARBA00022989"/>
    </source>
</evidence>
<evidence type="ECO:0000256" key="12">
    <source>
        <dbReference type="ARBA" id="ARBA00047353"/>
    </source>
</evidence>
<dbReference type="SUPFAM" id="SSF64005">
    <property type="entry name" value="Undecaprenyl diphosphate synthase"/>
    <property type="match status" value="2"/>
</dbReference>
<accession>A0AAD7AG24</accession>
<evidence type="ECO:0000256" key="6">
    <source>
        <dbReference type="ARBA" id="ARBA00022679"/>
    </source>
</evidence>
<gene>
    <name evidence="14" type="ORF">DFH08DRAFT_772025</name>
</gene>
<evidence type="ECO:0000256" key="8">
    <source>
        <dbReference type="ARBA" id="ARBA00022824"/>
    </source>
</evidence>
<evidence type="ECO:0000256" key="5">
    <source>
        <dbReference type="ARBA" id="ARBA00012596"/>
    </source>
</evidence>
<dbReference type="PANTHER" id="PTHR21528">
    <property type="entry name" value="DEHYDRODOLICHYL DIPHOSPHATE SYNTHASE COMPLEX SUBUNIT NUS1"/>
    <property type="match status" value="1"/>
</dbReference>
<evidence type="ECO:0000313" key="14">
    <source>
        <dbReference type="EMBL" id="KAJ7357326.1"/>
    </source>
</evidence>
<dbReference type="Gene3D" id="3.40.1180.10">
    <property type="entry name" value="Decaprenyl diphosphate synthase-like"/>
    <property type="match status" value="1"/>
</dbReference>
<keyword evidence="9" id="KW-0460">Magnesium</keyword>
<feature type="compositionally biased region" description="Low complexity" evidence="13">
    <location>
        <begin position="117"/>
        <end position="128"/>
    </location>
</feature>
<dbReference type="EMBL" id="JARIHO010000008">
    <property type="protein sequence ID" value="KAJ7357326.1"/>
    <property type="molecule type" value="Genomic_DNA"/>
</dbReference>
<dbReference type="PANTHER" id="PTHR21528:SF0">
    <property type="entry name" value="DEHYDRODOLICHYL DIPHOSPHATE SYNTHASE COMPLEX SUBUNIT NUS1"/>
    <property type="match status" value="1"/>
</dbReference>
<dbReference type="AlphaFoldDB" id="A0AAD7AG24"/>
<proteinExistence type="inferred from homology"/>
<evidence type="ECO:0000256" key="11">
    <source>
        <dbReference type="ARBA" id="ARBA00023136"/>
    </source>
</evidence>
<keyword evidence="8" id="KW-0256">Endoplasmic reticulum</keyword>
<comment type="cofactor">
    <cofactor evidence="1">
        <name>Mg(2+)</name>
        <dbReference type="ChEBI" id="CHEBI:18420"/>
    </cofactor>
</comment>
<dbReference type="GO" id="GO:0045547">
    <property type="term" value="F:ditrans,polycis-polyprenyl diphosphate synthase [(2E,6E)-farnesyl diphosphate specific] activity"/>
    <property type="evidence" value="ECO:0007669"/>
    <property type="project" value="UniProtKB-EC"/>
</dbReference>
<dbReference type="GO" id="GO:0005789">
    <property type="term" value="C:endoplasmic reticulum membrane"/>
    <property type="evidence" value="ECO:0007669"/>
    <property type="project" value="UniProtKB-SubCell"/>
</dbReference>
<dbReference type="GO" id="GO:1904423">
    <property type="term" value="C:dehydrodolichyl diphosphate synthase complex"/>
    <property type="evidence" value="ECO:0007669"/>
    <property type="project" value="InterPro"/>
</dbReference>
<evidence type="ECO:0000256" key="13">
    <source>
        <dbReference type="SAM" id="MobiDB-lite"/>
    </source>
</evidence>
<keyword evidence="11" id="KW-0472">Membrane</keyword>
<comment type="catalytic activity">
    <reaction evidence="12">
        <text>n isopentenyl diphosphate + (2E,6E)-farnesyl diphosphate = a di-trans,poly-cis-polyprenyl diphosphate + n diphosphate</text>
        <dbReference type="Rhea" id="RHEA:53008"/>
        <dbReference type="Rhea" id="RHEA-COMP:19494"/>
        <dbReference type="ChEBI" id="CHEBI:33019"/>
        <dbReference type="ChEBI" id="CHEBI:128769"/>
        <dbReference type="ChEBI" id="CHEBI:136960"/>
        <dbReference type="ChEBI" id="CHEBI:175763"/>
        <dbReference type="EC" id="2.5.1.87"/>
    </reaction>
</comment>
<comment type="subcellular location">
    <subcellularLocation>
        <location evidence="2">Endoplasmic reticulum membrane</location>
    </subcellularLocation>
</comment>
<evidence type="ECO:0000256" key="9">
    <source>
        <dbReference type="ARBA" id="ARBA00022842"/>
    </source>
</evidence>
<protein>
    <recommendedName>
        <fullName evidence="5">ditrans,polycis-polyprenyl diphosphate synthase [(2E,6E)-farnesyldiphosphate specific]</fullName>
        <ecNumber evidence="5">2.5.1.87</ecNumber>
    </recommendedName>
</protein>
<keyword evidence="7" id="KW-0812">Transmembrane</keyword>
<evidence type="ECO:0000256" key="4">
    <source>
        <dbReference type="ARBA" id="ARBA00005432"/>
    </source>
</evidence>
<dbReference type="Proteomes" id="UP001218218">
    <property type="component" value="Unassembled WGS sequence"/>
</dbReference>
<comment type="caution">
    <text evidence="14">The sequence shown here is derived from an EMBL/GenBank/DDBJ whole genome shotgun (WGS) entry which is preliminary data.</text>
</comment>
<evidence type="ECO:0000256" key="3">
    <source>
        <dbReference type="ARBA" id="ARBA00004922"/>
    </source>
</evidence>
<evidence type="ECO:0000256" key="7">
    <source>
        <dbReference type="ARBA" id="ARBA00022692"/>
    </source>
</evidence>
<feature type="region of interest" description="Disordered" evidence="13">
    <location>
        <begin position="112"/>
        <end position="146"/>
    </location>
</feature>
<name>A0AAD7AG24_9AGAR</name>
<feature type="compositionally biased region" description="Basic residues" evidence="13">
    <location>
        <begin position="170"/>
        <end position="180"/>
    </location>
</feature>
<comment type="similarity">
    <text evidence="4">Belongs to the UPP synthase family.</text>
</comment>
<keyword evidence="15" id="KW-1185">Reference proteome</keyword>
<keyword evidence="10" id="KW-1133">Transmembrane helix</keyword>
<reference evidence="14" key="1">
    <citation type="submission" date="2023-03" db="EMBL/GenBank/DDBJ databases">
        <title>Massive genome expansion in bonnet fungi (Mycena s.s.) driven by repeated elements and novel gene families across ecological guilds.</title>
        <authorList>
            <consortium name="Lawrence Berkeley National Laboratory"/>
            <person name="Harder C.B."/>
            <person name="Miyauchi S."/>
            <person name="Viragh M."/>
            <person name="Kuo A."/>
            <person name="Thoen E."/>
            <person name="Andreopoulos B."/>
            <person name="Lu D."/>
            <person name="Skrede I."/>
            <person name="Drula E."/>
            <person name="Henrissat B."/>
            <person name="Morin E."/>
            <person name="Kohler A."/>
            <person name="Barry K."/>
            <person name="LaButti K."/>
            <person name="Morin E."/>
            <person name="Salamov A."/>
            <person name="Lipzen A."/>
            <person name="Mereny Z."/>
            <person name="Hegedus B."/>
            <person name="Baldrian P."/>
            <person name="Stursova M."/>
            <person name="Weitz H."/>
            <person name="Taylor A."/>
            <person name="Grigoriev I.V."/>
            <person name="Nagy L.G."/>
            <person name="Martin F."/>
            <person name="Kauserud H."/>
        </authorList>
    </citation>
    <scope>NUCLEOTIDE SEQUENCE</scope>
    <source>
        <strain evidence="14">CBHHK002</strain>
    </source>
</reference>
<dbReference type="InterPro" id="IPR036424">
    <property type="entry name" value="UPP_synth-like_sf"/>
</dbReference>
<dbReference type="InterPro" id="IPR038887">
    <property type="entry name" value="Nus1/NgBR"/>
</dbReference>
<evidence type="ECO:0000313" key="15">
    <source>
        <dbReference type="Proteomes" id="UP001218218"/>
    </source>
</evidence>